<name>A0ABR4ASL9_9LECA</name>
<sequence length="524" mass="56334">MSQGPAESRPSSSYLHDDRSKRLPPLGSRALPPIQSTNSPSASQEAASNPSPTPNVSARPPPQSSTPPDLRSSRTIGVQNLLNPTTSGDAAYAQSRRRNGDHLGSPPGSASNSAMPPSATLSLPAPSIINPSSANVSLPNITPPLRSVYPQPLGRLTPRSPSTYAPSPINMGNPSGTMDAKQSPFILSREHTGGRGPPSHHLPEMARVPSVSSDTYGSSLPPPRSPSGRRESLDSSSHGYNRLQGLSDRTGGVGTGPYPATSTSDSPSTQYSSFSQLSRTPPAAVQPTLSTGQPQSFFTTPFTAAGPASSMAQMKFDGPPGSSTGGGSYQMMTLDTENGPIQVPVDVQAASKVADEKRKRNATASHRFRQRRKEKERETSQNIAKLEQQIREMEEEREHYRRERDYFREMATRNPGHAHLLPRPISPRQRRHATFGGAMGLGNVQYQSPESGNRNGGRNTRRRTSSYIPPTGPAPQAPEPPQPPMPQFERSMTGVSEHSQGGNRGRLQDRFFLKPGPYDPSAPR</sequence>
<dbReference type="InterPro" id="IPR004827">
    <property type="entry name" value="bZIP"/>
</dbReference>
<evidence type="ECO:0000313" key="3">
    <source>
        <dbReference type="EMBL" id="KAL2047776.1"/>
    </source>
</evidence>
<feature type="compositionally biased region" description="Polar residues" evidence="1">
    <location>
        <begin position="159"/>
        <end position="176"/>
    </location>
</feature>
<organism evidence="3 4">
    <name type="scientific">Lepraria finkii</name>
    <dbReference type="NCBI Taxonomy" id="1340010"/>
    <lineage>
        <taxon>Eukaryota</taxon>
        <taxon>Fungi</taxon>
        <taxon>Dikarya</taxon>
        <taxon>Ascomycota</taxon>
        <taxon>Pezizomycotina</taxon>
        <taxon>Lecanoromycetes</taxon>
        <taxon>OSLEUM clade</taxon>
        <taxon>Lecanoromycetidae</taxon>
        <taxon>Lecanorales</taxon>
        <taxon>Lecanorineae</taxon>
        <taxon>Stereocaulaceae</taxon>
        <taxon>Lepraria</taxon>
    </lineage>
</organism>
<feature type="compositionally biased region" description="Polar residues" evidence="1">
    <location>
        <begin position="1"/>
        <end position="14"/>
    </location>
</feature>
<feature type="compositionally biased region" description="Polar residues" evidence="1">
    <location>
        <begin position="34"/>
        <end position="56"/>
    </location>
</feature>
<reference evidence="3 4" key="1">
    <citation type="submission" date="2024-09" db="EMBL/GenBank/DDBJ databases">
        <title>Rethinking Asexuality: The Enigmatic Case of Functional Sexual Genes in Lepraria (Stereocaulaceae).</title>
        <authorList>
            <person name="Doellman M."/>
            <person name="Sun Y."/>
            <person name="Barcenas-Pena A."/>
            <person name="Lumbsch H.T."/>
            <person name="Grewe F."/>
        </authorList>
    </citation>
    <scope>NUCLEOTIDE SEQUENCE [LARGE SCALE GENOMIC DNA]</scope>
    <source>
        <strain evidence="3 4">Grewe 0041</strain>
    </source>
</reference>
<comment type="caution">
    <text evidence="3">The sequence shown here is derived from an EMBL/GenBank/DDBJ whole genome shotgun (WGS) entry which is preliminary data.</text>
</comment>
<feature type="compositionally biased region" description="Polar residues" evidence="1">
    <location>
        <begin position="129"/>
        <end position="140"/>
    </location>
</feature>
<dbReference type="PROSITE" id="PS50217">
    <property type="entry name" value="BZIP"/>
    <property type="match status" value="1"/>
</dbReference>
<dbReference type="Proteomes" id="UP001590951">
    <property type="component" value="Unassembled WGS sequence"/>
</dbReference>
<evidence type="ECO:0000259" key="2">
    <source>
        <dbReference type="PROSITE" id="PS50217"/>
    </source>
</evidence>
<dbReference type="CDD" id="cd14705">
    <property type="entry name" value="bZIP_Zip1"/>
    <property type="match status" value="1"/>
</dbReference>
<protein>
    <recommendedName>
        <fullName evidence="2">BZIP domain-containing protein</fullName>
    </recommendedName>
</protein>
<dbReference type="Gene3D" id="1.20.5.170">
    <property type="match status" value="1"/>
</dbReference>
<evidence type="ECO:0000313" key="4">
    <source>
        <dbReference type="Proteomes" id="UP001590951"/>
    </source>
</evidence>
<gene>
    <name evidence="3" type="ORF">ABVK25_011388</name>
</gene>
<feature type="compositionally biased region" description="Pro residues" evidence="1">
    <location>
        <begin position="470"/>
        <end position="486"/>
    </location>
</feature>
<feature type="domain" description="BZIP" evidence="2">
    <location>
        <begin position="356"/>
        <end position="414"/>
    </location>
</feature>
<proteinExistence type="predicted"/>
<dbReference type="PROSITE" id="PS00036">
    <property type="entry name" value="BZIP_BASIC"/>
    <property type="match status" value="1"/>
</dbReference>
<feature type="region of interest" description="Disordered" evidence="1">
    <location>
        <begin position="416"/>
        <end position="524"/>
    </location>
</feature>
<feature type="compositionally biased region" description="Polar residues" evidence="1">
    <location>
        <begin position="73"/>
        <end position="88"/>
    </location>
</feature>
<dbReference type="EMBL" id="JBHFEH010000095">
    <property type="protein sequence ID" value="KAL2047776.1"/>
    <property type="molecule type" value="Genomic_DNA"/>
</dbReference>
<accession>A0ABR4ASL9</accession>
<evidence type="ECO:0000256" key="1">
    <source>
        <dbReference type="SAM" id="MobiDB-lite"/>
    </source>
</evidence>
<feature type="compositionally biased region" description="Low complexity" evidence="1">
    <location>
        <begin position="261"/>
        <end position="278"/>
    </location>
</feature>
<keyword evidence="4" id="KW-1185">Reference proteome</keyword>
<feature type="region of interest" description="Disordered" evidence="1">
    <location>
        <begin position="1"/>
        <end position="294"/>
    </location>
</feature>
<feature type="region of interest" description="Disordered" evidence="1">
    <location>
        <begin position="351"/>
        <end position="382"/>
    </location>
</feature>
<feature type="compositionally biased region" description="Low complexity" evidence="1">
    <location>
        <begin position="113"/>
        <end position="127"/>
    </location>
</feature>